<name>A0A7G5IIR7_9SPHN</name>
<dbReference type="AlphaFoldDB" id="A0A7G5IIR7"/>
<reference evidence="1 2" key="1">
    <citation type="submission" date="2020-07" db="EMBL/GenBank/DDBJ databases">
        <title>Complete genome sequence for Sandaracinobacter sp. M6.</title>
        <authorList>
            <person name="Tang Y."/>
            <person name="Liu Q."/>
            <person name="Guo Z."/>
            <person name="Lei P."/>
            <person name="Huang B."/>
        </authorList>
    </citation>
    <scope>NUCLEOTIDE SEQUENCE [LARGE SCALE GENOMIC DNA]</scope>
    <source>
        <strain evidence="1 2">M6</strain>
    </source>
</reference>
<gene>
    <name evidence="1" type="ORF">H3309_01740</name>
</gene>
<keyword evidence="2" id="KW-1185">Reference proteome</keyword>
<sequence>MGNGVTTVMLDQLIQAALTGQPYNQQRLGAEAERYSLRLTRAKAPDLPDDLHEEICLEAFVELFKVGASALTKHSGRILFRHAVLAAMRTVRANYAPPGERTRPAKFKSAAARQTVPAKIAAEDVGRIADAYTVEGNTVLEGEFGHIDFDRFSDRQQQVEIQRIEFRVEADAVLKHALPEVARALRLIHLDDHTIEEAAQQVNMSRFVLKRRMDSFCADMQAAA</sequence>
<evidence type="ECO:0000313" key="1">
    <source>
        <dbReference type="EMBL" id="QMW23259.1"/>
    </source>
</evidence>
<protein>
    <submittedName>
        <fullName evidence="1">Uncharacterized protein</fullName>
    </submittedName>
</protein>
<dbReference type="KEGG" id="sand:H3309_01740"/>
<accession>A0A7G5IIR7</accession>
<dbReference type="RefSeq" id="WP_182296950.1">
    <property type="nucleotide sequence ID" value="NZ_CP059851.1"/>
</dbReference>
<organism evidence="1 2">
    <name type="scientific">Sandaracinobacteroides saxicola</name>
    <dbReference type="NCBI Taxonomy" id="2759707"/>
    <lineage>
        <taxon>Bacteria</taxon>
        <taxon>Pseudomonadati</taxon>
        <taxon>Pseudomonadota</taxon>
        <taxon>Alphaproteobacteria</taxon>
        <taxon>Sphingomonadales</taxon>
        <taxon>Sphingosinicellaceae</taxon>
        <taxon>Sandaracinobacteroides</taxon>
    </lineage>
</organism>
<proteinExistence type="predicted"/>
<dbReference type="Proteomes" id="UP000515292">
    <property type="component" value="Chromosome"/>
</dbReference>
<dbReference type="EMBL" id="CP059851">
    <property type="protein sequence ID" value="QMW23259.1"/>
    <property type="molecule type" value="Genomic_DNA"/>
</dbReference>
<evidence type="ECO:0000313" key="2">
    <source>
        <dbReference type="Proteomes" id="UP000515292"/>
    </source>
</evidence>